<feature type="transmembrane region" description="Helical" evidence="1">
    <location>
        <begin position="776"/>
        <end position="796"/>
    </location>
</feature>
<protein>
    <submittedName>
        <fullName evidence="3">Tol</fullName>
    </submittedName>
</protein>
<keyword evidence="1" id="KW-0472">Membrane</keyword>
<evidence type="ECO:0000313" key="4">
    <source>
        <dbReference type="Proteomes" id="UP000544331"/>
    </source>
</evidence>
<reference evidence="3 4" key="1">
    <citation type="submission" date="2020-05" db="EMBL/GenBank/DDBJ databases">
        <title>Identification and distribution of gene clusters putatively required for synthesis of sphingolipid metabolism inhibitors in phylogenetically diverse species of the filamentous fungus Fusarium.</title>
        <authorList>
            <person name="Kim H.-S."/>
            <person name="Busman M."/>
            <person name="Brown D.W."/>
            <person name="Divon H."/>
            <person name="Uhlig S."/>
            <person name="Proctor R.H."/>
        </authorList>
    </citation>
    <scope>NUCLEOTIDE SEQUENCE [LARGE SCALE GENOMIC DNA]</scope>
    <source>
        <strain evidence="3 4">NRRL 66235</strain>
    </source>
</reference>
<evidence type="ECO:0000256" key="1">
    <source>
        <dbReference type="SAM" id="Phobius"/>
    </source>
</evidence>
<name>A0A8H6DG86_9HYPO</name>
<dbReference type="OrthoDB" id="3789824at2759"/>
<feature type="transmembrane region" description="Helical" evidence="1">
    <location>
        <begin position="635"/>
        <end position="655"/>
    </location>
</feature>
<accession>A0A8H6DG86</accession>
<dbReference type="PANTHER" id="PTHR33112:SF8">
    <property type="entry name" value="HETEROKARYON INCOMPATIBILITY DOMAIN-CONTAINING PROTEIN"/>
    <property type="match status" value="1"/>
</dbReference>
<dbReference type="EMBL" id="JAAOAN010000200">
    <property type="protein sequence ID" value="KAF5716683.1"/>
    <property type="molecule type" value="Genomic_DNA"/>
</dbReference>
<keyword evidence="4" id="KW-1185">Reference proteome</keyword>
<feature type="transmembrane region" description="Helical" evidence="1">
    <location>
        <begin position="833"/>
        <end position="856"/>
    </location>
</feature>
<keyword evidence="1" id="KW-1133">Transmembrane helix</keyword>
<dbReference type="Proteomes" id="UP000544331">
    <property type="component" value="Unassembled WGS sequence"/>
</dbReference>
<dbReference type="Pfam" id="PF06985">
    <property type="entry name" value="HET"/>
    <property type="match status" value="1"/>
</dbReference>
<sequence>MDPFTRIPAELRLQIFSYLQSKATISSLIQASPQMLEQYLGYKSTIIRNLLQCDFDDEMIQDAMGIILFPSLRKARQFTLLVEAHLDSWECNELPNPLVTHDTLLMDQLDKLHSLLMVFVEDYITKSTAAFPPREYICLPLPSHTQSYLVFKGQKVTKRFDSCHLKKSERRRFLKAFLRVELFSLAHRTLSFTTGNRMRIRMLARTLHRRHMEAFHCVWAYASSLYGAIFAHCVDAWLPEADAPPETRLLFPDNFFADPAEYGTRIGISAIEEPRTVDNMACYGFPLIFTMVRFAIARQQDTEALKTFAKKLCSFTMDPTLDIERWFKRRLSRERKYGPEYEPHSSDRQAHVGRIWWKSIGAQLPLYSDVMIKIFQQRAWPFFEDDRHYPEDTDVLPVFPNRYALDHMELQRKDEDSALWRPGYFTRGDSRVVNGGWIDGLTRDAVTRPDTSTILRETLYEPWDLLTRLDKGDDVTAAEPVTLLRDVCSGQDSSEKNCSVKCTSSDDLFASWKTLWQCLSLTSLTLANSTFSTFDQHHSGVGNGTSREQISSALTFFGITNATDFDGKAVLNLTYECAAASCRDTSMGECSIGQLGPEYFQSETIQWIKVYEALAPLCDGLESDINIDIAGPGVLITYITQTAMMVFAWLFFLLLKVNKFINTSTSIITHLFRKRNPGPNLLTHRVSGLERLERTNLAHATSTFLAELHEAQCFFVVAIEIALINASSRSAIFTGAENWQSLLWNRDSVQFLAGMGAWPIILGQISLRRAELDSMYYLLLSTLALVLAGVAADTAANPDPDRIYKMFQGQNTLEECGGHPSLRTFCVEEREGLYWYVFPAGSIYAFLGLLAILWWAKIWSLCNSPPSFLKKHKTLSKRQVESWEWVKWTFVKASHLAIHIAEAGSLACICFGLAVIRAPLLNLLLRGETGTWSVGQLVAVLIWAPVISKYAHLVILGVEKGFRLRLSKAFEIVKRITPVSPDLSAVYNYEITLKSHAQTHPTPLVESLELNPTKLNFVQVIGFCLPLEESDNTMASYNYDTTDALDWRKIVAIGLAWTPNIVDQSSILRGTRWKLTRSKEEYEFYTKDQLLLSSEDCHLCSLLWHASFDAHTTPVPGMFSEEALAREPDITTPLLSAVYRSRNPRDYERGKEAGNLSVQVSATRQFGCGQLLHIRLYEKGSCPFPWLQVEDISYVSGKHNCGQSNMTSSESSFQWAREIVEKCEREHHNCRNHFIRSASQRYLPKRLIDVQARDKGVVQLVLSGQIRPGNIVEYAALSHCWGTTVKSELRKDNEETMKTILMETLDPNFRDAVDITYKLGIKYLWIDSLCIMQRTKEWEEESGDMGLVYARAKVVISATASKNSEGGCYKRKDLFPYDCVLCSNWTSSLVVRSPVKYPDLVQLFGEKVDCSFLATRGWTFQERFLASRNLHFCSGLLMFECNTLTTSECHREEEYPVNTQFSQNGTLNTPKVPNPGREPLKQLCSRTIVRHAGSSTRPLTRPARNTVRKRWYANPKHKLWADKKRRYDAQMSSIRTNAARLSIRGAFSFLWSFRGKDMKEKAEFHLRWYEMVTSYSVRNLTNDNDKMMAIAGLAYFVQQSTGFKYAAGLWEETLPFNILWVVESGVKKRPSSRSVPSWSWASVDGKVSHRLKKVDPTPKPGSDVSITVKGSSVSDSWEHIESLVSDLKVQSTHTVNGMIHDATLKLSCQLRAFDSSSLSYVYDALEYHERGEVRCLPVLELVNRRVGLLTKTPQIHGILVRAATGTSSQGEGTWAQYKRVGYFCTEKTNIHFQEMDREGLRSIELI</sequence>
<feature type="domain" description="Heterokaryon incompatibility" evidence="2">
    <location>
        <begin position="1274"/>
        <end position="1422"/>
    </location>
</feature>
<evidence type="ECO:0000259" key="2">
    <source>
        <dbReference type="Pfam" id="PF06985"/>
    </source>
</evidence>
<gene>
    <name evidence="3" type="ORF">FMUND_6210</name>
</gene>
<feature type="transmembrane region" description="Helical" evidence="1">
    <location>
        <begin position="896"/>
        <end position="916"/>
    </location>
</feature>
<evidence type="ECO:0000313" key="3">
    <source>
        <dbReference type="EMBL" id="KAF5716683.1"/>
    </source>
</evidence>
<organism evidence="3 4">
    <name type="scientific">Fusarium mundagurra</name>
    <dbReference type="NCBI Taxonomy" id="1567541"/>
    <lineage>
        <taxon>Eukaryota</taxon>
        <taxon>Fungi</taxon>
        <taxon>Dikarya</taxon>
        <taxon>Ascomycota</taxon>
        <taxon>Pezizomycotina</taxon>
        <taxon>Sordariomycetes</taxon>
        <taxon>Hypocreomycetidae</taxon>
        <taxon>Hypocreales</taxon>
        <taxon>Nectriaceae</taxon>
        <taxon>Fusarium</taxon>
        <taxon>Fusarium fujikuroi species complex</taxon>
    </lineage>
</organism>
<dbReference type="InterPro" id="IPR010730">
    <property type="entry name" value="HET"/>
</dbReference>
<dbReference type="PANTHER" id="PTHR33112">
    <property type="entry name" value="DOMAIN PROTEIN, PUTATIVE-RELATED"/>
    <property type="match status" value="1"/>
</dbReference>
<keyword evidence="1" id="KW-0812">Transmembrane</keyword>
<comment type="caution">
    <text evidence="3">The sequence shown here is derived from an EMBL/GenBank/DDBJ whole genome shotgun (WGS) entry which is preliminary data.</text>
</comment>
<proteinExistence type="predicted"/>